<comment type="caution">
    <text evidence="1">The sequence shown here is derived from an EMBL/GenBank/DDBJ whole genome shotgun (WGS) entry which is preliminary data.</text>
</comment>
<reference evidence="1" key="1">
    <citation type="submission" date="2018-12" db="EMBL/GenBank/DDBJ databases">
        <authorList>
            <person name="Syme R.A."/>
            <person name="Farfan-Caceres L."/>
            <person name="Lichtenzveig J."/>
        </authorList>
    </citation>
    <scope>NUCLEOTIDE SEQUENCE</scope>
    <source>
        <strain evidence="1">Al4</strain>
    </source>
</reference>
<organism evidence="1 2">
    <name type="scientific">Ascochyta lentis</name>
    <dbReference type="NCBI Taxonomy" id="205686"/>
    <lineage>
        <taxon>Eukaryota</taxon>
        <taxon>Fungi</taxon>
        <taxon>Dikarya</taxon>
        <taxon>Ascomycota</taxon>
        <taxon>Pezizomycotina</taxon>
        <taxon>Dothideomycetes</taxon>
        <taxon>Pleosporomycetidae</taxon>
        <taxon>Pleosporales</taxon>
        <taxon>Pleosporineae</taxon>
        <taxon>Didymellaceae</taxon>
        <taxon>Ascochyta</taxon>
    </lineage>
</organism>
<name>A0A8H7J3D2_9PLEO</name>
<dbReference type="AlphaFoldDB" id="A0A8H7J3D2"/>
<dbReference type="Proteomes" id="UP000651452">
    <property type="component" value="Unassembled WGS sequence"/>
</dbReference>
<dbReference type="EMBL" id="RZGK01000012">
    <property type="protein sequence ID" value="KAF9694886.1"/>
    <property type="molecule type" value="Genomic_DNA"/>
</dbReference>
<protein>
    <submittedName>
        <fullName evidence="1">Uncharacterized protein</fullName>
    </submittedName>
</protein>
<dbReference type="OrthoDB" id="445357at2759"/>
<keyword evidence="2" id="KW-1185">Reference proteome</keyword>
<evidence type="ECO:0000313" key="1">
    <source>
        <dbReference type="EMBL" id="KAF9694886.1"/>
    </source>
</evidence>
<evidence type="ECO:0000313" key="2">
    <source>
        <dbReference type="Proteomes" id="UP000651452"/>
    </source>
</evidence>
<accession>A0A8H7J3D2</accession>
<reference evidence="1" key="2">
    <citation type="submission" date="2020-09" db="EMBL/GenBank/DDBJ databases">
        <title>Reference genome assembly for Australian Ascochyta lentis isolate Al4.</title>
        <authorList>
            <person name="Lee R.C."/>
            <person name="Farfan-Caceres L.M."/>
            <person name="Debler J.W."/>
            <person name="Williams A.H."/>
            <person name="Henares B.M."/>
        </authorList>
    </citation>
    <scope>NUCLEOTIDE SEQUENCE</scope>
    <source>
        <strain evidence="1">Al4</strain>
    </source>
</reference>
<gene>
    <name evidence="1" type="ORF">EKO04_006902</name>
</gene>
<proteinExistence type="predicted"/>
<sequence length="297" mass="32425">MNGYWKFNSYDDDRRAYKCGLYTPEAVLIAQDVGDGVYDNITLRWVSGKLDPENRPTVGTAAAHLEAIYNERRILGKSLSFRGRVPLYSISTEQRLVNYRITRSGTQGDALSEEVLVSPSQHTFSSDTVSLIVASGGCTRSRTPLSVSAPASLHRAQDKSTLNDVQVDNSLYTANFQPTSDGIGASPASVPSRIPSPLAQANEATLSLRAPDELAASNYRDLVADVKRFDPGPWTTHVGPPKEVAVDDPHTQVQGMAEMIRNLETSKEDPELQTLDAEFTVLLWALKSSGNVQIMKA</sequence>